<dbReference type="Gene3D" id="1.10.40.30">
    <property type="entry name" value="Fumarase/aspartase (C-terminal domain)"/>
    <property type="match status" value="1"/>
</dbReference>
<gene>
    <name evidence="4" type="ORF">FO013_19000</name>
</gene>
<feature type="domain" description="Fumarase C C-terminal" evidence="3">
    <location>
        <begin position="11"/>
        <end position="55"/>
    </location>
</feature>
<comment type="caution">
    <text evidence="4">The sequence shown here is derived from an EMBL/GenBank/DDBJ whole genome shotgun (WGS) entry which is preliminary data.</text>
</comment>
<protein>
    <recommendedName>
        <fullName evidence="3">Fumarase C C-terminal domain-containing protein</fullName>
    </recommendedName>
</protein>
<dbReference type="AlphaFoldDB" id="A0A556C648"/>
<keyword evidence="1" id="KW-0456">Lyase</keyword>
<sequence>MLRASRFIAAHSGYAQVAQLAKQALATDERISELVIARGLLEREQLDEILQPERLSGLSADHSVTNDADSAEAVPRDGMTGEFEVVPEPKM</sequence>
<dbReference type="GO" id="GO:0016829">
    <property type="term" value="F:lyase activity"/>
    <property type="evidence" value="ECO:0007669"/>
    <property type="project" value="UniProtKB-KW"/>
</dbReference>
<dbReference type="GO" id="GO:0006099">
    <property type="term" value="P:tricarboxylic acid cycle"/>
    <property type="evidence" value="ECO:0007669"/>
    <property type="project" value="InterPro"/>
</dbReference>
<dbReference type="InterPro" id="IPR008948">
    <property type="entry name" value="L-Aspartase-like"/>
</dbReference>
<dbReference type="EMBL" id="VLTK01000014">
    <property type="protein sequence ID" value="TSI12871.1"/>
    <property type="molecule type" value="Genomic_DNA"/>
</dbReference>
<dbReference type="InterPro" id="IPR018951">
    <property type="entry name" value="Fumarase_C_C"/>
</dbReference>
<dbReference type="SUPFAM" id="SSF48557">
    <property type="entry name" value="L-aspartase-like"/>
    <property type="match status" value="1"/>
</dbReference>
<feature type="region of interest" description="Disordered" evidence="2">
    <location>
        <begin position="60"/>
        <end position="91"/>
    </location>
</feature>
<evidence type="ECO:0000313" key="5">
    <source>
        <dbReference type="Proteomes" id="UP000316406"/>
    </source>
</evidence>
<evidence type="ECO:0000259" key="3">
    <source>
        <dbReference type="Pfam" id="PF10415"/>
    </source>
</evidence>
<proteinExistence type="predicted"/>
<dbReference type="Pfam" id="PF10415">
    <property type="entry name" value="FumaraseC_C"/>
    <property type="match status" value="1"/>
</dbReference>
<evidence type="ECO:0000256" key="2">
    <source>
        <dbReference type="SAM" id="MobiDB-lite"/>
    </source>
</evidence>
<name>A0A556C648_BREAU</name>
<organism evidence="4 5">
    <name type="scientific">Brevibacterium aurantiacum</name>
    <dbReference type="NCBI Taxonomy" id="273384"/>
    <lineage>
        <taxon>Bacteria</taxon>
        <taxon>Bacillati</taxon>
        <taxon>Actinomycetota</taxon>
        <taxon>Actinomycetes</taxon>
        <taxon>Micrococcales</taxon>
        <taxon>Brevibacteriaceae</taxon>
        <taxon>Brevibacterium</taxon>
    </lineage>
</organism>
<accession>A0A556C648</accession>
<evidence type="ECO:0000313" key="4">
    <source>
        <dbReference type="EMBL" id="TSI12871.1"/>
    </source>
</evidence>
<dbReference type="Proteomes" id="UP000316406">
    <property type="component" value="Unassembled WGS sequence"/>
</dbReference>
<keyword evidence="5" id="KW-1185">Reference proteome</keyword>
<evidence type="ECO:0000256" key="1">
    <source>
        <dbReference type="ARBA" id="ARBA00023239"/>
    </source>
</evidence>
<reference evidence="4 5" key="1">
    <citation type="submission" date="2019-07" db="EMBL/GenBank/DDBJ databases">
        <title>Draft genome sequence of Brevibacterium aurantiacum XU54 isolated from Xinjiang China.</title>
        <authorList>
            <person name="Xu X."/>
        </authorList>
    </citation>
    <scope>NUCLEOTIDE SEQUENCE [LARGE SCALE GENOMIC DNA]</scope>
    <source>
        <strain evidence="4 5">XU54</strain>
    </source>
</reference>